<name>A0A9F2RFX4_PYTBI</name>
<dbReference type="PANTHER" id="PTHR13947:SF58">
    <property type="entry name" value="8B (PUTATIVE,_PSEUDO-RELATED"/>
    <property type="match status" value="1"/>
</dbReference>
<dbReference type="PANTHER" id="PTHR13947">
    <property type="entry name" value="GNAT FAMILY N-ACETYLTRANSFERASE"/>
    <property type="match status" value="1"/>
</dbReference>
<evidence type="ECO:0000259" key="3">
    <source>
        <dbReference type="PROSITE" id="PS51186"/>
    </source>
</evidence>
<dbReference type="GeneID" id="103053349"/>
<sequence length="322" mass="35505">SGDKEITLLGVERDLASFRKGFAAEENPSLRARLFPGLAVSWLVAPAAAAGGGGGGGEGGGAQRLSGFLLRAWLPASSGGQRRPAPGHLAAGQQRCDLVAGKYHIRKYEDRDYDTARALFAHGLKEHIPTAIWHLLRSPQNYLVLLTVFLVTYVSSASFIISLVVVSLLLVVGMVYMKDFWERYIQDALATDMRDIRGTYLDQKDCCFWVVEGGKEVVGIVAAINPDDPSLRGSARELKRMSVKKEHRGQGLSKALTKTVIQFSQERGYKEVVLATSMVQHAAQRAYESMAFHKVLVVNPSFLAKLVHYYDYLYCYKIPGTH</sequence>
<feature type="domain" description="N-acetyltransferase" evidence="3">
    <location>
        <begin position="164"/>
        <end position="316"/>
    </location>
</feature>
<protein>
    <submittedName>
        <fullName evidence="5">N-acetyltransferase family 8 member 3-like</fullName>
    </submittedName>
</protein>
<dbReference type="InterPro" id="IPR000182">
    <property type="entry name" value="GNAT_dom"/>
</dbReference>
<proteinExistence type="predicted"/>
<dbReference type="SUPFAM" id="SSF55729">
    <property type="entry name" value="Acyl-CoA N-acyltransferases (Nat)"/>
    <property type="match status" value="1"/>
</dbReference>
<dbReference type="Gene3D" id="3.40.630.30">
    <property type="match status" value="1"/>
</dbReference>
<gene>
    <name evidence="5" type="primary">LOC103053349</name>
</gene>
<keyword evidence="2" id="KW-0812">Transmembrane</keyword>
<evidence type="ECO:0000256" key="2">
    <source>
        <dbReference type="SAM" id="Phobius"/>
    </source>
</evidence>
<evidence type="ECO:0000313" key="5">
    <source>
        <dbReference type="RefSeq" id="XP_007445439.3"/>
    </source>
</evidence>
<keyword evidence="1" id="KW-0808">Transferase</keyword>
<feature type="non-terminal residue" evidence="5">
    <location>
        <position position="1"/>
    </location>
</feature>
<dbReference type="InterPro" id="IPR016181">
    <property type="entry name" value="Acyl_CoA_acyltransferase"/>
</dbReference>
<reference evidence="5" key="1">
    <citation type="submission" date="2025-08" db="UniProtKB">
        <authorList>
            <consortium name="RefSeq"/>
        </authorList>
    </citation>
    <scope>IDENTIFICATION</scope>
    <source>
        <tissue evidence="5">Liver</tissue>
    </source>
</reference>
<dbReference type="GO" id="GO:0008080">
    <property type="term" value="F:N-acetyltransferase activity"/>
    <property type="evidence" value="ECO:0007669"/>
    <property type="project" value="InterPro"/>
</dbReference>
<dbReference type="OrthoDB" id="41532at2759"/>
<feature type="transmembrane region" description="Helical" evidence="2">
    <location>
        <begin position="143"/>
        <end position="176"/>
    </location>
</feature>
<dbReference type="AlphaFoldDB" id="A0A9F2RFX4"/>
<dbReference type="KEGG" id="pbi:103053349"/>
<dbReference type="InterPro" id="IPR050769">
    <property type="entry name" value="NAT_camello-type"/>
</dbReference>
<evidence type="ECO:0000256" key="1">
    <source>
        <dbReference type="ARBA" id="ARBA00022679"/>
    </source>
</evidence>
<accession>A0A9F2RFX4</accession>
<evidence type="ECO:0000313" key="4">
    <source>
        <dbReference type="Proteomes" id="UP000695026"/>
    </source>
</evidence>
<keyword evidence="2" id="KW-1133">Transmembrane helix</keyword>
<dbReference type="Proteomes" id="UP000695026">
    <property type="component" value="Unplaced"/>
</dbReference>
<dbReference type="RefSeq" id="XP_007445439.3">
    <property type="nucleotide sequence ID" value="XM_007445377.3"/>
</dbReference>
<organism evidence="4 5">
    <name type="scientific">Python bivittatus</name>
    <name type="common">Burmese python</name>
    <name type="synonym">Python molurus bivittatus</name>
    <dbReference type="NCBI Taxonomy" id="176946"/>
    <lineage>
        <taxon>Eukaryota</taxon>
        <taxon>Metazoa</taxon>
        <taxon>Chordata</taxon>
        <taxon>Craniata</taxon>
        <taxon>Vertebrata</taxon>
        <taxon>Euteleostomi</taxon>
        <taxon>Lepidosauria</taxon>
        <taxon>Squamata</taxon>
        <taxon>Bifurcata</taxon>
        <taxon>Unidentata</taxon>
        <taxon>Episquamata</taxon>
        <taxon>Toxicofera</taxon>
        <taxon>Serpentes</taxon>
        <taxon>Henophidia</taxon>
        <taxon>Pythonidae</taxon>
        <taxon>Python</taxon>
    </lineage>
</organism>
<keyword evidence="4" id="KW-1185">Reference proteome</keyword>
<dbReference type="OMA" id="DFWILFY"/>
<dbReference type="PROSITE" id="PS51186">
    <property type="entry name" value="GNAT"/>
    <property type="match status" value="1"/>
</dbReference>
<keyword evidence="2" id="KW-0472">Membrane</keyword>
<dbReference type="Pfam" id="PF00583">
    <property type="entry name" value="Acetyltransf_1"/>
    <property type="match status" value="1"/>
</dbReference>
<dbReference type="CDD" id="cd04301">
    <property type="entry name" value="NAT_SF"/>
    <property type="match status" value="1"/>
</dbReference>